<dbReference type="EC" id="2.3.-.-" evidence="3"/>
<dbReference type="PROSITE" id="PS51186">
    <property type="entry name" value="GNAT"/>
    <property type="match status" value="1"/>
</dbReference>
<reference evidence="4" key="1">
    <citation type="journal article" date="2019" name="Int. J. Syst. Evol. Microbiol.">
        <title>The Global Catalogue of Microorganisms (GCM) 10K type strain sequencing project: providing services to taxonomists for standard genome sequencing and annotation.</title>
        <authorList>
            <consortium name="The Broad Institute Genomics Platform"/>
            <consortium name="The Broad Institute Genome Sequencing Center for Infectious Disease"/>
            <person name="Wu L."/>
            <person name="Ma J."/>
        </authorList>
    </citation>
    <scope>NUCLEOTIDE SEQUENCE [LARGE SCALE GENOMIC DNA]</scope>
    <source>
        <strain evidence="4">CCUG 49339</strain>
    </source>
</reference>
<dbReference type="RefSeq" id="WP_377929837.1">
    <property type="nucleotide sequence ID" value="NZ_JBHUEM010000046.1"/>
</dbReference>
<dbReference type="GO" id="GO:0016746">
    <property type="term" value="F:acyltransferase activity"/>
    <property type="evidence" value="ECO:0007669"/>
    <property type="project" value="UniProtKB-KW"/>
</dbReference>
<sequence length="143" mass="15914">MEIRKATVSDVSELTSLMEHLGYPTTLDKMKARFDNIESKSDYNTLVASYNGNIVGMIGLVKGYYYEIDGSYVRIVALVVNSNYRSKGIGKSLVQEAEKWAREIGASGIGLNSGNRPERIKAHEFYKSMGYIEKSIGFAKSLI</sequence>
<evidence type="ECO:0000256" key="1">
    <source>
        <dbReference type="ARBA" id="ARBA00022679"/>
    </source>
</evidence>
<dbReference type="PANTHER" id="PTHR13947">
    <property type="entry name" value="GNAT FAMILY N-ACETYLTRANSFERASE"/>
    <property type="match status" value="1"/>
</dbReference>
<dbReference type="InterPro" id="IPR050769">
    <property type="entry name" value="NAT_camello-type"/>
</dbReference>
<keyword evidence="1 3" id="KW-0808">Transferase</keyword>
<evidence type="ECO:0000259" key="2">
    <source>
        <dbReference type="PROSITE" id="PS51186"/>
    </source>
</evidence>
<feature type="domain" description="N-acetyltransferase" evidence="2">
    <location>
        <begin position="1"/>
        <end position="143"/>
    </location>
</feature>
<evidence type="ECO:0000313" key="4">
    <source>
        <dbReference type="Proteomes" id="UP001597214"/>
    </source>
</evidence>
<dbReference type="InterPro" id="IPR000182">
    <property type="entry name" value="GNAT_dom"/>
</dbReference>
<keyword evidence="4" id="KW-1185">Reference proteome</keyword>
<proteinExistence type="predicted"/>
<gene>
    <name evidence="3" type="ORF">ACFSCX_19045</name>
</gene>
<dbReference type="SUPFAM" id="SSF55729">
    <property type="entry name" value="Acyl-CoA N-acyltransferases (Nat)"/>
    <property type="match status" value="1"/>
</dbReference>
<dbReference type="Proteomes" id="UP001597214">
    <property type="component" value="Unassembled WGS sequence"/>
</dbReference>
<comment type="caution">
    <text evidence="3">The sequence shown here is derived from an EMBL/GenBank/DDBJ whole genome shotgun (WGS) entry which is preliminary data.</text>
</comment>
<dbReference type="PANTHER" id="PTHR13947:SF37">
    <property type="entry name" value="LD18367P"/>
    <property type="match status" value="1"/>
</dbReference>
<evidence type="ECO:0000313" key="3">
    <source>
        <dbReference type="EMBL" id="MFD1738623.1"/>
    </source>
</evidence>
<dbReference type="InterPro" id="IPR016181">
    <property type="entry name" value="Acyl_CoA_acyltransferase"/>
</dbReference>
<dbReference type="CDD" id="cd04301">
    <property type="entry name" value="NAT_SF"/>
    <property type="match status" value="1"/>
</dbReference>
<dbReference type="Pfam" id="PF00583">
    <property type="entry name" value="Acetyltransf_1"/>
    <property type="match status" value="1"/>
</dbReference>
<keyword evidence="3" id="KW-0012">Acyltransferase</keyword>
<accession>A0ABW4LVK6</accession>
<organism evidence="3 4">
    <name type="scientific">Bacillus salitolerans</name>
    <dbReference type="NCBI Taxonomy" id="1437434"/>
    <lineage>
        <taxon>Bacteria</taxon>
        <taxon>Bacillati</taxon>
        <taxon>Bacillota</taxon>
        <taxon>Bacilli</taxon>
        <taxon>Bacillales</taxon>
        <taxon>Bacillaceae</taxon>
        <taxon>Bacillus</taxon>
    </lineage>
</organism>
<protein>
    <submittedName>
        <fullName evidence="3">GNAT family N-acetyltransferase</fullName>
        <ecNumber evidence="3">2.3.-.-</ecNumber>
    </submittedName>
</protein>
<name>A0ABW4LVK6_9BACI</name>
<dbReference type="Gene3D" id="3.40.630.30">
    <property type="match status" value="1"/>
</dbReference>
<dbReference type="EMBL" id="JBHUEM010000046">
    <property type="protein sequence ID" value="MFD1738623.1"/>
    <property type="molecule type" value="Genomic_DNA"/>
</dbReference>